<feature type="transmembrane region" description="Helical" evidence="1">
    <location>
        <begin position="241"/>
        <end position="260"/>
    </location>
</feature>
<feature type="domain" description="EamA" evidence="2">
    <location>
        <begin position="28"/>
        <end position="138"/>
    </location>
</feature>
<evidence type="ECO:0000313" key="4">
    <source>
        <dbReference type="Proteomes" id="UP000564704"/>
    </source>
</evidence>
<feature type="domain" description="EamA" evidence="2">
    <location>
        <begin position="156"/>
        <end position="281"/>
    </location>
</feature>
<protein>
    <submittedName>
        <fullName evidence="3">DMT family transporter</fullName>
    </submittedName>
</protein>
<feature type="transmembrane region" description="Helical" evidence="1">
    <location>
        <begin position="7"/>
        <end position="26"/>
    </location>
</feature>
<name>A0A844CWX7_9RHOB</name>
<dbReference type="Proteomes" id="UP000564704">
    <property type="component" value="Unassembled WGS sequence"/>
</dbReference>
<dbReference type="GO" id="GO:0016020">
    <property type="term" value="C:membrane"/>
    <property type="evidence" value="ECO:0007669"/>
    <property type="project" value="InterPro"/>
</dbReference>
<feature type="transmembrane region" description="Helical" evidence="1">
    <location>
        <begin position="38"/>
        <end position="55"/>
    </location>
</feature>
<evidence type="ECO:0000259" key="2">
    <source>
        <dbReference type="Pfam" id="PF00892"/>
    </source>
</evidence>
<dbReference type="PANTHER" id="PTHR22911:SF135">
    <property type="entry name" value="BLR4310 PROTEIN"/>
    <property type="match status" value="1"/>
</dbReference>
<dbReference type="InterPro" id="IPR037185">
    <property type="entry name" value="EmrE-like"/>
</dbReference>
<feature type="transmembrane region" description="Helical" evidence="1">
    <location>
        <begin position="152"/>
        <end position="173"/>
    </location>
</feature>
<dbReference type="RefSeq" id="WP_154149189.1">
    <property type="nucleotide sequence ID" value="NZ_SZWE01000001.1"/>
</dbReference>
<dbReference type="EMBL" id="SZWE01000001">
    <property type="protein sequence ID" value="MRU14604.1"/>
    <property type="molecule type" value="Genomic_DNA"/>
</dbReference>
<dbReference type="PANTHER" id="PTHR22911">
    <property type="entry name" value="ACYL-MALONYL CONDENSING ENZYME-RELATED"/>
    <property type="match status" value="1"/>
</dbReference>
<organism evidence="3 4">
    <name type="scientific">Roseovarius bejariae</name>
    <dbReference type="NCBI Taxonomy" id="2576383"/>
    <lineage>
        <taxon>Bacteria</taxon>
        <taxon>Pseudomonadati</taxon>
        <taxon>Pseudomonadota</taxon>
        <taxon>Alphaproteobacteria</taxon>
        <taxon>Rhodobacterales</taxon>
        <taxon>Roseobacteraceae</taxon>
        <taxon>Roseovarius</taxon>
    </lineage>
</organism>
<sequence>MRQHPLYGVALAGIGTLVLTPDSLFMRLSGMDGFQMTAWRGLLMGCVMVGLWAILSRDRGGELRHMFTRAGGVIVLCQFFNSLLFCLGIAIAPVAVVLFGLATVPVWAALLAWILLGEATRFATWITIAAVMTGIGIAVLGGEGEGVELNLAALAGAGFGLGVAFVLALNFVVIRSARQLPIMLVIGVGAFLAGCFGLVVTGVDRMGDGHVWAMATTGMIVLPVSFFLLSLASRHTHASNVSLLMLLETVLGPLWVWLGVGEAPTPMMVLGGGIVVVSLAGYILWTGRTRRGIASAG</sequence>
<keyword evidence="4" id="KW-1185">Reference proteome</keyword>
<feature type="transmembrane region" description="Helical" evidence="1">
    <location>
        <begin position="97"/>
        <end position="115"/>
    </location>
</feature>
<feature type="transmembrane region" description="Helical" evidence="1">
    <location>
        <begin position="266"/>
        <end position="285"/>
    </location>
</feature>
<feature type="transmembrane region" description="Helical" evidence="1">
    <location>
        <begin position="209"/>
        <end position="229"/>
    </location>
</feature>
<dbReference type="SUPFAM" id="SSF103481">
    <property type="entry name" value="Multidrug resistance efflux transporter EmrE"/>
    <property type="match status" value="2"/>
</dbReference>
<evidence type="ECO:0000313" key="3">
    <source>
        <dbReference type="EMBL" id="MRU14604.1"/>
    </source>
</evidence>
<evidence type="ECO:0000256" key="1">
    <source>
        <dbReference type="SAM" id="Phobius"/>
    </source>
</evidence>
<dbReference type="Pfam" id="PF00892">
    <property type="entry name" value="EamA"/>
    <property type="match status" value="2"/>
</dbReference>
<accession>A0A844CWX7</accession>
<feature type="transmembrane region" description="Helical" evidence="1">
    <location>
        <begin position="180"/>
        <end position="203"/>
    </location>
</feature>
<keyword evidence="1" id="KW-0812">Transmembrane</keyword>
<gene>
    <name evidence="3" type="ORF">FDP25_04075</name>
</gene>
<reference evidence="3 4" key="1">
    <citation type="submission" date="2019-05" db="EMBL/GenBank/DDBJ databases">
        <title>Roseovarius bejariae sp. nov., a moderately halophylic bacterium isolated from a saline soil in Rambla Salada (Murcia).</title>
        <authorList>
            <person name="Castro D.J."/>
            <person name="Gomez-Altuve A."/>
            <person name="Reina J.C."/>
            <person name="Rodriguez M."/>
            <person name="Sampedro I."/>
            <person name="Llamas I."/>
            <person name="Martinez-Checa F."/>
        </authorList>
    </citation>
    <scope>NUCLEOTIDE SEQUENCE [LARGE SCALE GENOMIC DNA]</scope>
    <source>
        <strain evidence="3 4">A21</strain>
    </source>
</reference>
<feature type="transmembrane region" description="Helical" evidence="1">
    <location>
        <begin position="67"/>
        <end position="91"/>
    </location>
</feature>
<dbReference type="OrthoDB" id="9810239at2"/>
<keyword evidence="1" id="KW-0472">Membrane</keyword>
<keyword evidence="1" id="KW-1133">Transmembrane helix</keyword>
<proteinExistence type="predicted"/>
<comment type="caution">
    <text evidence="3">The sequence shown here is derived from an EMBL/GenBank/DDBJ whole genome shotgun (WGS) entry which is preliminary data.</text>
</comment>
<dbReference type="AlphaFoldDB" id="A0A844CWX7"/>
<dbReference type="InterPro" id="IPR000620">
    <property type="entry name" value="EamA_dom"/>
</dbReference>
<feature type="transmembrane region" description="Helical" evidence="1">
    <location>
        <begin position="122"/>
        <end position="140"/>
    </location>
</feature>